<evidence type="ECO:0000313" key="1">
    <source>
        <dbReference type="EMBL" id="SLN21677.1"/>
    </source>
</evidence>
<dbReference type="InterPro" id="IPR011738">
    <property type="entry name" value="Phage_CHP"/>
</dbReference>
<dbReference type="Proteomes" id="UP000193409">
    <property type="component" value="Unassembled WGS sequence"/>
</dbReference>
<accession>A0A1Y5RP20</accession>
<dbReference type="Gene3D" id="1.10.3230.30">
    <property type="entry name" value="Phage gp6-like head-tail connector protein"/>
    <property type="match status" value="1"/>
</dbReference>
<dbReference type="EMBL" id="FWFQ01000004">
    <property type="protein sequence ID" value="SLN21677.1"/>
    <property type="molecule type" value="Genomic_DNA"/>
</dbReference>
<name>A0A1Y5RP20_9RHOB</name>
<dbReference type="OrthoDB" id="8478788at2"/>
<organism evidence="1 2">
    <name type="scientific">Pseudoruegeria aquimaris</name>
    <dbReference type="NCBI Taxonomy" id="393663"/>
    <lineage>
        <taxon>Bacteria</taxon>
        <taxon>Pseudomonadati</taxon>
        <taxon>Pseudomonadota</taxon>
        <taxon>Alphaproteobacteria</taxon>
        <taxon>Rhodobacterales</taxon>
        <taxon>Roseobacteraceae</taxon>
        <taxon>Pseudoruegeria</taxon>
    </lineage>
</organism>
<proteinExistence type="predicted"/>
<evidence type="ECO:0000313" key="2">
    <source>
        <dbReference type="Proteomes" id="UP000193409"/>
    </source>
</evidence>
<gene>
    <name evidence="1" type="ORF">PSA7680_00814</name>
</gene>
<dbReference type="AlphaFoldDB" id="A0A1Y5RP20"/>
<sequence>MKLSEITPVAEAALPLADFRAFLRLGTGFTDDGLQDGILVAALRAALASIEARAGKAVYRRDFLWITDGWRDPAEQGLPVAPVSAVQDLSLRDAGGQAEAYPLSAIALLEDAHRPRIRAHSGCLPAIPTGGQAELRLTAGYAADWADLPPDLRQAVLTLAGFFYENRLAEGGGAAWPAAVNGLLAPYLTVRLFGGVSQ</sequence>
<dbReference type="RefSeq" id="WP_085867378.1">
    <property type="nucleotide sequence ID" value="NZ_FWFQ01000004.1"/>
</dbReference>
<keyword evidence="2" id="KW-1185">Reference proteome</keyword>
<dbReference type="CDD" id="cd08054">
    <property type="entry name" value="gp6"/>
    <property type="match status" value="1"/>
</dbReference>
<evidence type="ECO:0008006" key="3">
    <source>
        <dbReference type="Google" id="ProtNLM"/>
    </source>
</evidence>
<dbReference type="NCBIfam" id="TIGR02215">
    <property type="entry name" value="phage_chp_gp8"/>
    <property type="match status" value="1"/>
</dbReference>
<protein>
    <recommendedName>
        <fullName evidence="3">Phage gp6-like head-tail connector protein</fullName>
    </recommendedName>
</protein>
<reference evidence="1 2" key="1">
    <citation type="submission" date="2017-03" db="EMBL/GenBank/DDBJ databases">
        <authorList>
            <person name="Afonso C.L."/>
            <person name="Miller P.J."/>
            <person name="Scott M.A."/>
            <person name="Spackman E."/>
            <person name="Goraichik I."/>
            <person name="Dimitrov K.M."/>
            <person name="Suarez D.L."/>
            <person name="Swayne D.E."/>
        </authorList>
    </citation>
    <scope>NUCLEOTIDE SEQUENCE [LARGE SCALE GENOMIC DNA]</scope>
    <source>
        <strain evidence="1 2">CECT 7680</strain>
    </source>
</reference>